<evidence type="ECO:0000313" key="2">
    <source>
        <dbReference type="EMBL" id="KAG2293196.1"/>
    </source>
</evidence>
<sequence>MYPTGQQISFRAAVQDPLMVDPKETTQNGGGISQAEFALFTSNRIQSDLEAMGIKLKLHEDNLKFLKAQKTKLDESILDLQVHMNKLNPSGPPRSENCDANLQGEDINEQILRHANSAAGVLAHVQSRHSSQMTLTKGVVGVVAKLGKVHDENLSQVLSVYLGTRSMLALVCKDYDSVKGLESYDSQGNVDRNAGLHGLASSIGRTIEGHFDAISLENLRPYVGQYIAGDPQRRLNLLKPKLPNGEYPPGFLGFAVNMIQIDPAYLLCVTAYGHGLRETLFYSLFSRLQVYKKRGDMISALPCISEGAVSLDGGIVRTGGILTLGSSDEVKVRFAKPSASRAMDNHSEAERQMKELKQKKEKTLEDIKRTQVLRDHAVYNFGKKKDEFVRFLAQSSSTSMSQ</sequence>
<dbReference type="GO" id="GO:0005694">
    <property type="term" value="C:chromosome"/>
    <property type="evidence" value="ECO:0007669"/>
    <property type="project" value="InterPro"/>
</dbReference>
<dbReference type="GO" id="GO:0005524">
    <property type="term" value="F:ATP binding"/>
    <property type="evidence" value="ECO:0007669"/>
    <property type="project" value="InterPro"/>
</dbReference>
<proteinExistence type="predicted"/>
<evidence type="ECO:0000256" key="1">
    <source>
        <dbReference type="SAM" id="Coils"/>
    </source>
</evidence>
<gene>
    <name evidence="2" type="ORF">Bca52824_039865</name>
</gene>
<keyword evidence="1" id="KW-0175">Coiled coil</keyword>
<dbReference type="GO" id="GO:0051276">
    <property type="term" value="P:chromosome organization"/>
    <property type="evidence" value="ECO:0007669"/>
    <property type="project" value="InterPro"/>
</dbReference>
<dbReference type="SUPFAM" id="SSF75553">
    <property type="entry name" value="Smc hinge domain"/>
    <property type="match status" value="1"/>
</dbReference>
<dbReference type="PANTHER" id="PTHR33566">
    <property type="entry name" value="EN/SPM-LIKE TRANSPOSON-RELATED"/>
    <property type="match status" value="1"/>
</dbReference>
<dbReference type="OrthoDB" id="10036779at2759"/>
<evidence type="ECO:0000313" key="3">
    <source>
        <dbReference type="Proteomes" id="UP000886595"/>
    </source>
</evidence>
<dbReference type="EMBL" id="JAAMPC010000009">
    <property type="protein sequence ID" value="KAG2293196.1"/>
    <property type="molecule type" value="Genomic_DNA"/>
</dbReference>
<comment type="caution">
    <text evidence="2">The sequence shown here is derived from an EMBL/GenBank/DDBJ whole genome shotgun (WGS) entry which is preliminary data.</text>
</comment>
<organism evidence="2 3">
    <name type="scientific">Brassica carinata</name>
    <name type="common">Ethiopian mustard</name>
    <name type="synonym">Abyssinian cabbage</name>
    <dbReference type="NCBI Taxonomy" id="52824"/>
    <lineage>
        <taxon>Eukaryota</taxon>
        <taxon>Viridiplantae</taxon>
        <taxon>Streptophyta</taxon>
        <taxon>Embryophyta</taxon>
        <taxon>Tracheophyta</taxon>
        <taxon>Spermatophyta</taxon>
        <taxon>Magnoliopsida</taxon>
        <taxon>eudicotyledons</taxon>
        <taxon>Gunneridae</taxon>
        <taxon>Pentapetalae</taxon>
        <taxon>rosids</taxon>
        <taxon>malvids</taxon>
        <taxon>Brassicales</taxon>
        <taxon>Brassicaceae</taxon>
        <taxon>Brassiceae</taxon>
        <taxon>Brassica</taxon>
    </lineage>
</organism>
<feature type="coiled-coil region" evidence="1">
    <location>
        <begin position="339"/>
        <end position="373"/>
    </location>
</feature>
<dbReference type="AlphaFoldDB" id="A0A8X7UYJ6"/>
<accession>A0A8X7UYJ6</accession>
<dbReference type="PANTHER" id="PTHR33566:SF6">
    <property type="entry name" value="PROTEIN DEFECTIVE IN MERISTEM SILENCING 3"/>
    <property type="match status" value="1"/>
</dbReference>
<dbReference type="InterPro" id="IPR036277">
    <property type="entry name" value="SMC_hinge_sf"/>
</dbReference>
<reference evidence="2 3" key="1">
    <citation type="submission" date="2020-02" db="EMBL/GenBank/DDBJ databases">
        <authorList>
            <person name="Ma Q."/>
            <person name="Huang Y."/>
            <person name="Song X."/>
            <person name="Pei D."/>
        </authorList>
    </citation>
    <scope>NUCLEOTIDE SEQUENCE [LARGE SCALE GENOMIC DNA]</scope>
    <source>
        <strain evidence="2">Sxm20200214</strain>
        <tissue evidence="2">Leaf</tissue>
    </source>
</reference>
<dbReference type="Proteomes" id="UP000886595">
    <property type="component" value="Unassembled WGS sequence"/>
</dbReference>
<name>A0A8X7UYJ6_BRACI</name>
<feature type="coiled-coil region" evidence="1">
    <location>
        <begin position="49"/>
        <end position="76"/>
    </location>
</feature>
<keyword evidence="3" id="KW-1185">Reference proteome</keyword>
<evidence type="ECO:0008006" key="4">
    <source>
        <dbReference type="Google" id="ProtNLM"/>
    </source>
</evidence>
<protein>
    <recommendedName>
        <fullName evidence="4">Protein DEFECTIVE IN MERISTEM SILENCING 3-like</fullName>
    </recommendedName>
</protein>